<feature type="transmembrane region" description="Helical" evidence="1">
    <location>
        <begin position="20"/>
        <end position="42"/>
    </location>
</feature>
<dbReference type="EMBL" id="CXWD01000011">
    <property type="protein sequence ID" value="CTQ72100.1"/>
    <property type="molecule type" value="Genomic_DNA"/>
</dbReference>
<evidence type="ECO:0000313" key="2">
    <source>
        <dbReference type="EMBL" id="CTQ72100.1"/>
    </source>
</evidence>
<dbReference type="OrthoDB" id="1495896at2"/>
<keyword evidence="1" id="KW-1133">Transmembrane helix</keyword>
<keyword evidence="1" id="KW-0472">Membrane</keyword>
<reference evidence="3" key="1">
    <citation type="submission" date="2015-07" db="EMBL/GenBank/DDBJ databases">
        <authorList>
            <person name="Rodrigo-Torres Lidia"/>
            <person name="Arahal R.David."/>
        </authorList>
    </citation>
    <scope>NUCLEOTIDE SEQUENCE [LARGE SCALE GENOMIC DNA]</scope>
    <source>
        <strain evidence="3">CECT 5112</strain>
    </source>
</reference>
<sequence>MAMAETNGKDPKAITGKTVLLWLAGFFGVIFLTNGIFLYYAVGTFPGVAVESSYEAGQAYNQEIAAAKAQEQLNWNISSELTRQPDGSGKLLVLAKDAADAPLYGMSVEATLKHPAQVNADLSLILTADGGGRYVSEVEALPAGNWTLLLEVIENGERKFKSENRIFIKE</sequence>
<accession>A0A0M7AD07</accession>
<evidence type="ECO:0000313" key="3">
    <source>
        <dbReference type="Proteomes" id="UP000053235"/>
    </source>
</evidence>
<organism evidence="2 3">
    <name type="scientific">Roseibium alexandrii</name>
    <dbReference type="NCBI Taxonomy" id="388408"/>
    <lineage>
        <taxon>Bacteria</taxon>
        <taxon>Pseudomonadati</taxon>
        <taxon>Pseudomonadota</taxon>
        <taxon>Alphaproteobacteria</taxon>
        <taxon>Hyphomicrobiales</taxon>
        <taxon>Stappiaceae</taxon>
        <taxon>Roseibium</taxon>
    </lineage>
</organism>
<dbReference type="Pfam" id="PF05751">
    <property type="entry name" value="FixH"/>
    <property type="match status" value="1"/>
</dbReference>
<keyword evidence="1" id="KW-0812">Transmembrane</keyword>
<gene>
    <name evidence="2" type="ORF">LAX5112_03052</name>
</gene>
<evidence type="ECO:0000256" key="1">
    <source>
        <dbReference type="SAM" id="Phobius"/>
    </source>
</evidence>
<name>A0A0M7AD07_9HYPH</name>
<dbReference type="InterPro" id="IPR008620">
    <property type="entry name" value="FixH"/>
</dbReference>
<dbReference type="RefSeq" id="WP_055672529.1">
    <property type="nucleotide sequence ID" value="NZ_CXWD01000011.1"/>
</dbReference>
<dbReference type="AlphaFoldDB" id="A0A0M7AD07"/>
<keyword evidence="3" id="KW-1185">Reference proteome</keyword>
<proteinExistence type="predicted"/>
<protein>
    <submittedName>
        <fullName evidence="2">Putative integral membrane protein linked to a cation pump</fullName>
    </submittedName>
</protein>
<dbReference type="STRING" id="388408.LAX5112_03052"/>
<dbReference type="Proteomes" id="UP000053235">
    <property type="component" value="Unassembled WGS sequence"/>
</dbReference>